<gene>
    <name evidence="2" type="ORF">ACFP1K_08195</name>
</gene>
<dbReference type="RefSeq" id="WP_380748634.1">
    <property type="nucleotide sequence ID" value="NZ_JBHSRF010000007.1"/>
</dbReference>
<evidence type="ECO:0000313" key="3">
    <source>
        <dbReference type="Proteomes" id="UP001596137"/>
    </source>
</evidence>
<evidence type="ECO:0000313" key="2">
    <source>
        <dbReference type="EMBL" id="MFC6081135.1"/>
    </source>
</evidence>
<reference evidence="3" key="1">
    <citation type="journal article" date="2019" name="Int. J. Syst. Evol. Microbiol.">
        <title>The Global Catalogue of Microorganisms (GCM) 10K type strain sequencing project: providing services to taxonomists for standard genome sequencing and annotation.</title>
        <authorList>
            <consortium name="The Broad Institute Genomics Platform"/>
            <consortium name="The Broad Institute Genome Sequencing Center for Infectious Disease"/>
            <person name="Wu L."/>
            <person name="Ma J."/>
        </authorList>
    </citation>
    <scope>NUCLEOTIDE SEQUENCE [LARGE SCALE GENOMIC DNA]</scope>
    <source>
        <strain evidence="3">JCM 30346</strain>
    </source>
</reference>
<dbReference type="Proteomes" id="UP001596137">
    <property type="component" value="Unassembled WGS sequence"/>
</dbReference>
<dbReference type="InterPro" id="IPR037401">
    <property type="entry name" value="SnoaL-like"/>
</dbReference>
<dbReference type="SUPFAM" id="SSF54427">
    <property type="entry name" value="NTF2-like"/>
    <property type="match status" value="1"/>
</dbReference>
<accession>A0ABW1NCS9</accession>
<protein>
    <submittedName>
        <fullName evidence="2">Ester cyclase</fullName>
    </submittedName>
</protein>
<dbReference type="PANTHER" id="PTHR38436">
    <property type="entry name" value="POLYKETIDE CYCLASE SNOAL-LIKE DOMAIN"/>
    <property type="match status" value="1"/>
</dbReference>
<name>A0ABW1NCS9_9ACTN</name>
<evidence type="ECO:0000259" key="1">
    <source>
        <dbReference type="Pfam" id="PF12680"/>
    </source>
</evidence>
<dbReference type="InterPro" id="IPR009959">
    <property type="entry name" value="Cyclase_SnoaL-like"/>
</dbReference>
<comment type="caution">
    <text evidence="2">The sequence shown here is derived from an EMBL/GenBank/DDBJ whole genome shotgun (WGS) entry which is preliminary data.</text>
</comment>
<dbReference type="Gene3D" id="3.10.450.50">
    <property type="match status" value="1"/>
</dbReference>
<proteinExistence type="predicted"/>
<sequence length="160" mass="17565">MSDPLSVLARLRKAFNHHDLDTLALCFSPRAVLVAPDGLGQDREEIVSYYAEFIDAFPDSHCTPQTVTVLGDTLIAEYTLTGTNSGPWLMPGGGYLDPTSRPITVRACSVSSVEHGYIVSHRIFYDQLELAAQLGACLWFPHPHEQAAPGRTTREPAQLQ</sequence>
<keyword evidence="3" id="KW-1185">Reference proteome</keyword>
<organism evidence="2 3">
    <name type="scientific">Sphaerisporangium aureirubrum</name>
    <dbReference type="NCBI Taxonomy" id="1544736"/>
    <lineage>
        <taxon>Bacteria</taxon>
        <taxon>Bacillati</taxon>
        <taxon>Actinomycetota</taxon>
        <taxon>Actinomycetes</taxon>
        <taxon>Streptosporangiales</taxon>
        <taxon>Streptosporangiaceae</taxon>
        <taxon>Sphaerisporangium</taxon>
    </lineage>
</organism>
<dbReference type="InterPro" id="IPR032710">
    <property type="entry name" value="NTF2-like_dom_sf"/>
</dbReference>
<dbReference type="EMBL" id="JBHSRF010000007">
    <property type="protein sequence ID" value="MFC6081135.1"/>
    <property type="molecule type" value="Genomic_DNA"/>
</dbReference>
<dbReference type="Pfam" id="PF12680">
    <property type="entry name" value="SnoaL_2"/>
    <property type="match status" value="1"/>
</dbReference>
<dbReference type="PANTHER" id="PTHR38436:SF1">
    <property type="entry name" value="ESTER CYCLASE"/>
    <property type="match status" value="1"/>
</dbReference>
<feature type="domain" description="SnoaL-like" evidence="1">
    <location>
        <begin position="10"/>
        <end position="121"/>
    </location>
</feature>